<evidence type="ECO:0000313" key="3">
    <source>
        <dbReference type="Proteomes" id="UP000076503"/>
    </source>
</evidence>
<evidence type="ECO:0000256" key="1">
    <source>
        <dbReference type="SAM" id="SignalP"/>
    </source>
</evidence>
<dbReference type="PATRIC" id="fig|1365251.3.peg.5011"/>
<dbReference type="AlphaFoldDB" id="A0A167AIA2"/>
<organism evidence="2 3">
    <name type="scientific">Pseudoalteromonas luteoviolacea H33</name>
    <dbReference type="NCBI Taxonomy" id="1365251"/>
    <lineage>
        <taxon>Bacteria</taxon>
        <taxon>Pseudomonadati</taxon>
        <taxon>Pseudomonadota</taxon>
        <taxon>Gammaproteobacteria</taxon>
        <taxon>Alteromonadales</taxon>
        <taxon>Pseudoalteromonadaceae</taxon>
        <taxon>Pseudoalteromonas</taxon>
    </lineage>
</organism>
<evidence type="ECO:0000313" key="2">
    <source>
        <dbReference type="EMBL" id="KZN45417.1"/>
    </source>
</evidence>
<dbReference type="Proteomes" id="UP000076503">
    <property type="component" value="Unassembled WGS sequence"/>
</dbReference>
<reference evidence="2 3" key="1">
    <citation type="submission" date="2013-07" db="EMBL/GenBank/DDBJ databases">
        <title>Comparative Genomic and Metabolomic Analysis of Twelve Strains of Pseudoalteromonas luteoviolacea.</title>
        <authorList>
            <person name="Vynne N.G."/>
            <person name="Mansson M."/>
            <person name="Gram L."/>
        </authorList>
    </citation>
    <scope>NUCLEOTIDE SEQUENCE [LARGE SCALE GENOMIC DNA]</scope>
    <source>
        <strain evidence="2 3">H33</strain>
    </source>
</reference>
<proteinExistence type="predicted"/>
<dbReference type="RefSeq" id="WP_063364120.1">
    <property type="nucleotide sequence ID" value="NZ_AUXZ01000130.1"/>
</dbReference>
<protein>
    <submittedName>
        <fullName evidence="2">Uncharacterized protein</fullName>
    </submittedName>
</protein>
<feature type="chain" id="PRO_5007883658" evidence="1">
    <location>
        <begin position="25"/>
        <end position="82"/>
    </location>
</feature>
<dbReference type="EMBL" id="AUXZ01000130">
    <property type="protein sequence ID" value="KZN45417.1"/>
    <property type="molecule type" value="Genomic_DNA"/>
</dbReference>
<accession>A0A167AIA2</accession>
<sequence>MKLSLMGMAIILLSASTLVPTAQASGSPYTLCKYEFETGAPDHIRPPNSESFTKYYSGHVSCPSTYVGAWGYYLLKIQRHFN</sequence>
<comment type="caution">
    <text evidence="2">The sequence shown here is derived from an EMBL/GenBank/DDBJ whole genome shotgun (WGS) entry which is preliminary data.</text>
</comment>
<name>A0A167AIA2_9GAMM</name>
<feature type="signal peptide" evidence="1">
    <location>
        <begin position="1"/>
        <end position="24"/>
    </location>
</feature>
<dbReference type="OrthoDB" id="9931584at2"/>
<keyword evidence="1" id="KW-0732">Signal</keyword>
<gene>
    <name evidence="2" type="ORF">N476_05205</name>
</gene>